<protein>
    <submittedName>
        <fullName evidence="1">Uncharacterized protein</fullName>
    </submittedName>
</protein>
<reference evidence="1" key="2">
    <citation type="journal article" date="2015" name="Data Brief">
        <title>Shoot transcriptome of the giant reed, Arundo donax.</title>
        <authorList>
            <person name="Barrero R.A."/>
            <person name="Guerrero F.D."/>
            <person name="Moolhuijzen P."/>
            <person name="Goolsby J.A."/>
            <person name="Tidwell J."/>
            <person name="Bellgard S.E."/>
            <person name="Bellgard M.I."/>
        </authorList>
    </citation>
    <scope>NUCLEOTIDE SEQUENCE</scope>
    <source>
        <tissue evidence="1">Shoot tissue taken approximately 20 cm above the soil surface</tissue>
    </source>
</reference>
<proteinExistence type="predicted"/>
<dbReference type="EMBL" id="GBRH01176932">
    <property type="protein sequence ID" value="JAE20964.1"/>
    <property type="molecule type" value="Transcribed_RNA"/>
</dbReference>
<accession>A0A0A9GBX7</accession>
<sequence>MTQSEYWQYYVHTWNLGWGN</sequence>
<dbReference type="AlphaFoldDB" id="A0A0A9GBX7"/>
<evidence type="ECO:0000313" key="1">
    <source>
        <dbReference type="EMBL" id="JAE20964.1"/>
    </source>
</evidence>
<name>A0A0A9GBX7_ARUDO</name>
<organism evidence="1">
    <name type="scientific">Arundo donax</name>
    <name type="common">Giant reed</name>
    <name type="synonym">Donax arundinaceus</name>
    <dbReference type="NCBI Taxonomy" id="35708"/>
    <lineage>
        <taxon>Eukaryota</taxon>
        <taxon>Viridiplantae</taxon>
        <taxon>Streptophyta</taxon>
        <taxon>Embryophyta</taxon>
        <taxon>Tracheophyta</taxon>
        <taxon>Spermatophyta</taxon>
        <taxon>Magnoliopsida</taxon>
        <taxon>Liliopsida</taxon>
        <taxon>Poales</taxon>
        <taxon>Poaceae</taxon>
        <taxon>PACMAD clade</taxon>
        <taxon>Arundinoideae</taxon>
        <taxon>Arundineae</taxon>
        <taxon>Arundo</taxon>
    </lineage>
</organism>
<reference evidence="1" key="1">
    <citation type="submission" date="2014-09" db="EMBL/GenBank/DDBJ databases">
        <authorList>
            <person name="Magalhaes I.L.F."/>
            <person name="Oliveira U."/>
            <person name="Santos F.R."/>
            <person name="Vidigal T.H.D.A."/>
            <person name="Brescovit A.D."/>
            <person name="Santos A.J."/>
        </authorList>
    </citation>
    <scope>NUCLEOTIDE SEQUENCE</scope>
    <source>
        <tissue evidence="1">Shoot tissue taken approximately 20 cm above the soil surface</tissue>
    </source>
</reference>